<evidence type="ECO:0000256" key="1">
    <source>
        <dbReference type="ARBA" id="ARBA00004141"/>
    </source>
</evidence>
<evidence type="ECO:0000313" key="6">
    <source>
        <dbReference type="EMBL" id="KAE8412291.1"/>
    </source>
</evidence>
<accession>A0ABQ6WA35</accession>
<evidence type="ECO:0000313" key="7">
    <source>
        <dbReference type="Proteomes" id="UP000325395"/>
    </source>
</evidence>
<dbReference type="InterPro" id="IPR000537">
    <property type="entry name" value="UbiA_prenyltransferase"/>
</dbReference>
<keyword evidence="7" id="KW-1185">Reference proteome</keyword>
<evidence type="ECO:0000256" key="3">
    <source>
        <dbReference type="ARBA" id="ARBA00022989"/>
    </source>
</evidence>
<keyword evidence="2 5" id="KW-0812">Transmembrane</keyword>
<dbReference type="PANTHER" id="PTHR42723">
    <property type="entry name" value="CHLOROPHYLL SYNTHASE"/>
    <property type="match status" value="1"/>
</dbReference>
<comment type="subcellular location">
    <subcellularLocation>
        <location evidence="1">Membrane</location>
        <topology evidence="1">Multi-pass membrane protein</topology>
    </subcellularLocation>
</comment>
<sequence>MVTSASSIGPSVLSHIYNYVLHEADVFVRSTWRDWLSTPIPGTIFILGSLTYLPFEESIFNSAITVLNLTIYIYFFNTWTQYTSVEEDRINKPDRPIPAEITTPGGAKRRGMVLTALWCGFAIYRPDLIIETCILIISTITLGMNNLGRHWFVKNTICMSVMTWGFLSAPRKLMGASLPNTSNHLLAIAVWVGLVAHSQDFRDVEGDKETGSWTLPMALGDGNARLLFAFGCIPFGYMTLWYNDMAQLAPWLLAGLHVLVSYRFMTMRNKKADHASYMWILKTFCIMCGLSSLEAARLISPERPLEMAVSYLFSGWEEVSNLGPGNSVSSRILQDICLDGGLAHDTKYGGAADAP</sequence>
<organism evidence="6 7">
    <name type="scientific">Aspergillus pseudocaelatus</name>
    <dbReference type="NCBI Taxonomy" id="1825620"/>
    <lineage>
        <taxon>Eukaryota</taxon>
        <taxon>Fungi</taxon>
        <taxon>Dikarya</taxon>
        <taxon>Ascomycota</taxon>
        <taxon>Pezizomycotina</taxon>
        <taxon>Eurotiomycetes</taxon>
        <taxon>Eurotiomycetidae</taxon>
        <taxon>Eurotiales</taxon>
        <taxon>Aspergillaceae</taxon>
        <taxon>Aspergillus</taxon>
        <taxon>Aspergillus subgen. Circumdati</taxon>
    </lineage>
</organism>
<proteinExistence type="predicted"/>
<dbReference type="Proteomes" id="UP000325395">
    <property type="component" value="Unassembled WGS sequence"/>
</dbReference>
<evidence type="ECO:0000256" key="2">
    <source>
        <dbReference type="ARBA" id="ARBA00022692"/>
    </source>
</evidence>
<reference evidence="6 7" key="1">
    <citation type="submission" date="2019-04" db="EMBL/GenBank/DDBJ databases">
        <authorList>
            <consortium name="DOE Joint Genome Institute"/>
            <person name="Mondo S."/>
            <person name="Kjaerbolling I."/>
            <person name="Vesth T."/>
            <person name="Frisvad J.C."/>
            <person name="Nybo J.L."/>
            <person name="Theobald S."/>
            <person name="Kildgaard S."/>
            <person name="Isbrandt T."/>
            <person name="Kuo A."/>
            <person name="Sato A."/>
            <person name="Lyhne E.K."/>
            <person name="Kogle M.E."/>
            <person name="Wiebenga A."/>
            <person name="Kun R.S."/>
            <person name="Lubbers R.J."/>
            <person name="Makela M.R."/>
            <person name="Barry K."/>
            <person name="Chovatia M."/>
            <person name="Clum A."/>
            <person name="Daum C."/>
            <person name="Haridas S."/>
            <person name="He G."/>
            <person name="LaButti K."/>
            <person name="Lipzen A."/>
            <person name="Riley R."/>
            <person name="Salamov A."/>
            <person name="Simmons B.A."/>
            <person name="Magnuson J.K."/>
            <person name="Henrissat B."/>
            <person name="Mortensen U.H."/>
            <person name="Larsen T.O."/>
            <person name="Devries R.P."/>
            <person name="Grigoriev I.V."/>
            <person name="Machida M."/>
            <person name="Baker S.E."/>
            <person name="Andersen M.R."/>
            <person name="Cantor M.N."/>
            <person name="Hua S.X."/>
        </authorList>
    </citation>
    <scope>NUCLEOTIDE SEQUENCE [LARGE SCALE GENOMIC DNA]</scope>
    <source>
        <strain evidence="6 7">CBS 117616</strain>
    </source>
</reference>
<keyword evidence="4 5" id="KW-0472">Membrane</keyword>
<dbReference type="EMBL" id="ML735840">
    <property type="protein sequence ID" value="KAE8412291.1"/>
    <property type="molecule type" value="Genomic_DNA"/>
</dbReference>
<feature type="transmembrane region" description="Helical" evidence="5">
    <location>
        <begin position="248"/>
        <end position="265"/>
    </location>
</feature>
<dbReference type="InterPro" id="IPR044878">
    <property type="entry name" value="UbiA_sf"/>
</dbReference>
<protein>
    <submittedName>
        <fullName evidence="6">UbiA prenyltransferase family-domain-containing protein</fullName>
    </submittedName>
</protein>
<name>A0ABQ6WA35_9EURO</name>
<dbReference type="PANTHER" id="PTHR42723:SF1">
    <property type="entry name" value="CHLOROPHYLL SYNTHASE, CHLOROPLASTIC"/>
    <property type="match status" value="1"/>
</dbReference>
<evidence type="ECO:0000256" key="5">
    <source>
        <dbReference type="SAM" id="Phobius"/>
    </source>
</evidence>
<keyword evidence="3 5" id="KW-1133">Transmembrane helix</keyword>
<evidence type="ECO:0000256" key="4">
    <source>
        <dbReference type="ARBA" id="ARBA00023136"/>
    </source>
</evidence>
<dbReference type="InterPro" id="IPR050475">
    <property type="entry name" value="Prenyltransferase_related"/>
</dbReference>
<dbReference type="Pfam" id="PF01040">
    <property type="entry name" value="UbiA"/>
    <property type="match status" value="1"/>
</dbReference>
<gene>
    <name evidence="6" type="ORF">BDV36DRAFT_301040</name>
</gene>
<feature type="transmembrane region" description="Helical" evidence="5">
    <location>
        <begin position="224"/>
        <end position="242"/>
    </location>
</feature>
<feature type="transmembrane region" description="Helical" evidence="5">
    <location>
        <begin position="59"/>
        <end position="76"/>
    </location>
</feature>
<dbReference type="Gene3D" id="1.10.357.140">
    <property type="entry name" value="UbiA prenyltransferase"/>
    <property type="match status" value="1"/>
</dbReference>